<sequence>MSPSTVAISAFLLLIFVYFLSSIVFRSNNHCKDARKRPPGPLALPIIGNIHLLGTLPHRKLQSLANKYGPIMSLWLGQVQAIVVSSPEAAELFLKTHDPIFASRPQSQATDYIFYGSQGMAFSEYGSYWRNMKKLCALHLFSSSKQELFGPLRREEIRMVVRSIGDAAIVGEVVNVSEKVNALLEDIVYKMILGRNRDDQFDLKALISKALRLGGAFNLADFVPILAPFDLQGITKQLKETSEALDEVLEKILKEHEQAFNETKGEQKNDDFIDILLSVMHKPLDNNDDEQNQVITRHNIKGSALEIIFASFENTALTIDWAFCELLRDSRVMKNLQDELETVVGMDRIVEETDISKLNYLDMVVKEILRLYPVGVFIPRKSTKDIMVDGYYIQKNSRIIVNNWAIGRNVKAWTDNANVFYPERFLNSDVDLQGNHFQLIPFGSGRRKCPGIQVGLTIAKMVIAQLVHCFNWELPYGMKPCDMDMTETFGFSMSRAKQLFAVPTHRILPKVYNE</sequence>
<keyword evidence="7 10" id="KW-0408">Iron</keyword>
<dbReference type="PANTHER" id="PTHR47943">
    <property type="entry name" value="CYTOCHROME P450 93A3-LIKE"/>
    <property type="match status" value="1"/>
</dbReference>
<dbReference type="InterPro" id="IPR002401">
    <property type="entry name" value="Cyt_P450_E_grp-I"/>
</dbReference>
<dbReference type="Proteomes" id="UP001293593">
    <property type="component" value="Unassembled WGS sequence"/>
</dbReference>
<protein>
    <recommendedName>
        <fullName evidence="14">Cytochrome P450</fullName>
    </recommendedName>
</protein>
<keyword evidence="13" id="KW-1185">Reference proteome</keyword>
<keyword evidence="5 10" id="KW-0479">Metal-binding</keyword>
<evidence type="ECO:0000256" key="5">
    <source>
        <dbReference type="ARBA" id="ARBA00022723"/>
    </source>
</evidence>
<evidence type="ECO:0000256" key="8">
    <source>
        <dbReference type="ARBA" id="ARBA00023033"/>
    </source>
</evidence>
<dbReference type="CDD" id="cd11072">
    <property type="entry name" value="CYP71-like"/>
    <property type="match status" value="1"/>
</dbReference>
<evidence type="ECO:0000256" key="1">
    <source>
        <dbReference type="ARBA" id="ARBA00001971"/>
    </source>
</evidence>
<dbReference type="InterPro" id="IPR017972">
    <property type="entry name" value="Cyt_P450_CS"/>
</dbReference>
<dbReference type="PRINTS" id="PR00463">
    <property type="entry name" value="EP450I"/>
</dbReference>
<evidence type="ECO:0000256" key="7">
    <source>
        <dbReference type="ARBA" id="ARBA00023004"/>
    </source>
</evidence>
<comment type="cofactor">
    <cofactor evidence="1 10">
        <name>heme</name>
        <dbReference type="ChEBI" id="CHEBI:30413"/>
    </cofactor>
</comment>
<dbReference type="FunFam" id="1.10.630.10:FF:000011">
    <property type="entry name" value="Cytochrome P450 83B1"/>
    <property type="match status" value="1"/>
</dbReference>
<evidence type="ECO:0000256" key="9">
    <source>
        <dbReference type="ARBA" id="ARBA00023136"/>
    </source>
</evidence>
<evidence type="ECO:0000313" key="13">
    <source>
        <dbReference type="Proteomes" id="UP001293593"/>
    </source>
</evidence>
<organism evidence="12 13">
    <name type="scientific">Acacia crassicarpa</name>
    <name type="common">northern wattle</name>
    <dbReference type="NCBI Taxonomy" id="499986"/>
    <lineage>
        <taxon>Eukaryota</taxon>
        <taxon>Viridiplantae</taxon>
        <taxon>Streptophyta</taxon>
        <taxon>Embryophyta</taxon>
        <taxon>Tracheophyta</taxon>
        <taxon>Spermatophyta</taxon>
        <taxon>Magnoliopsida</taxon>
        <taxon>eudicotyledons</taxon>
        <taxon>Gunneridae</taxon>
        <taxon>Pentapetalae</taxon>
        <taxon>rosids</taxon>
        <taxon>fabids</taxon>
        <taxon>Fabales</taxon>
        <taxon>Fabaceae</taxon>
        <taxon>Caesalpinioideae</taxon>
        <taxon>mimosoid clade</taxon>
        <taxon>Acacieae</taxon>
        <taxon>Acacia</taxon>
    </lineage>
</organism>
<dbReference type="SUPFAM" id="SSF48264">
    <property type="entry name" value="Cytochrome P450"/>
    <property type="match status" value="1"/>
</dbReference>
<evidence type="ECO:0008006" key="14">
    <source>
        <dbReference type="Google" id="ProtNLM"/>
    </source>
</evidence>
<keyword evidence="4 10" id="KW-0349">Heme</keyword>
<reference evidence="12" key="1">
    <citation type="submission" date="2023-10" db="EMBL/GenBank/DDBJ databases">
        <title>Chromosome-level genome of the transformable northern wattle, Acacia crassicarpa.</title>
        <authorList>
            <person name="Massaro I."/>
            <person name="Sinha N.R."/>
            <person name="Poethig S."/>
            <person name="Leichty A.R."/>
        </authorList>
    </citation>
    <scope>NUCLEOTIDE SEQUENCE</scope>
    <source>
        <strain evidence="12">Acra3RX</strain>
        <tissue evidence="12">Leaf</tissue>
    </source>
</reference>
<keyword evidence="6 11" id="KW-0560">Oxidoreductase</keyword>
<evidence type="ECO:0000256" key="4">
    <source>
        <dbReference type="ARBA" id="ARBA00022617"/>
    </source>
</evidence>
<gene>
    <name evidence="12" type="ORF">QN277_000375</name>
</gene>
<evidence type="ECO:0000256" key="6">
    <source>
        <dbReference type="ARBA" id="ARBA00023002"/>
    </source>
</evidence>
<dbReference type="GO" id="GO:0016020">
    <property type="term" value="C:membrane"/>
    <property type="evidence" value="ECO:0007669"/>
    <property type="project" value="UniProtKB-SubCell"/>
</dbReference>
<name>A0AAE1N4Z4_9FABA</name>
<comment type="similarity">
    <text evidence="3 11">Belongs to the cytochrome P450 family.</text>
</comment>
<dbReference type="EMBL" id="JAWXYG010000001">
    <property type="protein sequence ID" value="KAK4283425.1"/>
    <property type="molecule type" value="Genomic_DNA"/>
</dbReference>
<evidence type="ECO:0000256" key="3">
    <source>
        <dbReference type="ARBA" id="ARBA00010617"/>
    </source>
</evidence>
<keyword evidence="9" id="KW-0472">Membrane</keyword>
<proteinExistence type="inferred from homology"/>
<dbReference type="Pfam" id="PF00067">
    <property type="entry name" value="p450"/>
    <property type="match status" value="1"/>
</dbReference>
<evidence type="ECO:0000256" key="2">
    <source>
        <dbReference type="ARBA" id="ARBA00004370"/>
    </source>
</evidence>
<evidence type="ECO:0000256" key="10">
    <source>
        <dbReference type="PIRSR" id="PIRSR602401-1"/>
    </source>
</evidence>
<feature type="binding site" description="axial binding residue" evidence="10">
    <location>
        <position position="449"/>
    </location>
    <ligand>
        <name>heme</name>
        <dbReference type="ChEBI" id="CHEBI:30413"/>
    </ligand>
    <ligandPart>
        <name>Fe</name>
        <dbReference type="ChEBI" id="CHEBI:18248"/>
    </ligandPart>
</feature>
<dbReference type="PROSITE" id="PS00086">
    <property type="entry name" value="CYTOCHROME_P450"/>
    <property type="match status" value="1"/>
</dbReference>
<keyword evidence="8 11" id="KW-0503">Monooxygenase</keyword>
<dbReference type="GO" id="GO:0016705">
    <property type="term" value="F:oxidoreductase activity, acting on paired donors, with incorporation or reduction of molecular oxygen"/>
    <property type="evidence" value="ECO:0007669"/>
    <property type="project" value="InterPro"/>
</dbReference>
<dbReference type="InterPro" id="IPR001128">
    <property type="entry name" value="Cyt_P450"/>
</dbReference>
<dbReference type="Gene3D" id="1.10.630.10">
    <property type="entry name" value="Cytochrome P450"/>
    <property type="match status" value="1"/>
</dbReference>
<evidence type="ECO:0000313" key="12">
    <source>
        <dbReference type="EMBL" id="KAK4283425.1"/>
    </source>
</evidence>
<dbReference type="GO" id="GO:0004497">
    <property type="term" value="F:monooxygenase activity"/>
    <property type="evidence" value="ECO:0007669"/>
    <property type="project" value="UniProtKB-KW"/>
</dbReference>
<dbReference type="InterPro" id="IPR036396">
    <property type="entry name" value="Cyt_P450_sf"/>
</dbReference>
<dbReference type="GO" id="GO:0020037">
    <property type="term" value="F:heme binding"/>
    <property type="evidence" value="ECO:0007669"/>
    <property type="project" value="InterPro"/>
</dbReference>
<dbReference type="AlphaFoldDB" id="A0AAE1N4Z4"/>
<dbReference type="PANTHER" id="PTHR47943:SF9">
    <property type="entry name" value="CYTOCHROME P450"/>
    <property type="match status" value="1"/>
</dbReference>
<dbReference type="GO" id="GO:0005506">
    <property type="term" value="F:iron ion binding"/>
    <property type="evidence" value="ECO:0007669"/>
    <property type="project" value="InterPro"/>
</dbReference>
<dbReference type="PRINTS" id="PR00385">
    <property type="entry name" value="P450"/>
</dbReference>
<evidence type="ECO:0000256" key="11">
    <source>
        <dbReference type="RuleBase" id="RU000461"/>
    </source>
</evidence>
<accession>A0AAE1N4Z4</accession>
<comment type="subcellular location">
    <subcellularLocation>
        <location evidence="2">Membrane</location>
    </subcellularLocation>
</comment>
<comment type="caution">
    <text evidence="12">The sequence shown here is derived from an EMBL/GenBank/DDBJ whole genome shotgun (WGS) entry which is preliminary data.</text>
</comment>